<gene>
    <name evidence="2" type="ORF">BDD43_2069</name>
</gene>
<keyword evidence="1" id="KW-0812">Transmembrane</keyword>
<dbReference type="AlphaFoldDB" id="A0A495IYZ6"/>
<feature type="transmembrane region" description="Helical" evidence="1">
    <location>
        <begin position="6"/>
        <end position="25"/>
    </location>
</feature>
<comment type="caution">
    <text evidence="2">The sequence shown here is derived from an EMBL/GenBank/DDBJ whole genome shotgun (WGS) entry which is preliminary data.</text>
</comment>
<reference evidence="2 3" key="1">
    <citation type="submission" date="2018-10" db="EMBL/GenBank/DDBJ databases">
        <title>Genomic Encyclopedia of Archaeal and Bacterial Type Strains, Phase II (KMG-II): from individual species to whole genera.</title>
        <authorList>
            <person name="Goeker M."/>
        </authorList>
    </citation>
    <scope>NUCLEOTIDE SEQUENCE [LARGE SCALE GENOMIC DNA]</scope>
    <source>
        <strain evidence="2 3">DSM 18602</strain>
    </source>
</reference>
<feature type="transmembrane region" description="Helical" evidence="1">
    <location>
        <begin position="46"/>
        <end position="66"/>
    </location>
</feature>
<dbReference type="EMBL" id="RBKU01000001">
    <property type="protein sequence ID" value="RKR81907.1"/>
    <property type="molecule type" value="Genomic_DNA"/>
</dbReference>
<name>A0A495IYZ6_9SPHI</name>
<evidence type="ECO:0000256" key="1">
    <source>
        <dbReference type="SAM" id="Phobius"/>
    </source>
</evidence>
<keyword evidence="1" id="KW-1133">Transmembrane helix</keyword>
<protein>
    <submittedName>
        <fullName evidence="2">Uncharacterized protein</fullName>
    </submittedName>
</protein>
<keyword evidence="3" id="KW-1185">Reference proteome</keyword>
<evidence type="ECO:0000313" key="2">
    <source>
        <dbReference type="EMBL" id="RKR81907.1"/>
    </source>
</evidence>
<organism evidence="2 3">
    <name type="scientific">Mucilaginibacter gracilis</name>
    <dbReference type="NCBI Taxonomy" id="423350"/>
    <lineage>
        <taxon>Bacteria</taxon>
        <taxon>Pseudomonadati</taxon>
        <taxon>Bacteroidota</taxon>
        <taxon>Sphingobacteriia</taxon>
        <taxon>Sphingobacteriales</taxon>
        <taxon>Sphingobacteriaceae</taxon>
        <taxon>Mucilaginibacter</taxon>
    </lineage>
</organism>
<evidence type="ECO:0000313" key="3">
    <source>
        <dbReference type="Proteomes" id="UP000268007"/>
    </source>
</evidence>
<sequence>MYILIISLLIGWSMVGIALAGKYLFDKDIPFKTDRLGKIKQLVRKWLISILQVSFMFGNGYVVIVAEHAREMDILSNKKVTVSTTALVTDIVVTQGRSGSHLRAQIKYIANGKVILKETPNDDGRLKKGRTYILKYSTTYPEIFDIYRK</sequence>
<accession>A0A495IYZ6</accession>
<keyword evidence="1" id="KW-0472">Membrane</keyword>
<proteinExistence type="predicted"/>
<dbReference type="Proteomes" id="UP000268007">
    <property type="component" value="Unassembled WGS sequence"/>
</dbReference>